<dbReference type="FunFam" id="2.90.10.10:FF:000009">
    <property type="entry name" value="Receptor-like serine/threonine-protein kinase SD1-8"/>
    <property type="match status" value="1"/>
</dbReference>
<evidence type="ECO:0000256" key="13">
    <source>
        <dbReference type="ARBA" id="ARBA00023136"/>
    </source>
</evidence>
<dbReference type="EMBL" id="VOIH02000005">
    <property type="protein sequence ID" value="KAF3447150.1"/>
    <property type="molecule type" value="Genomic_DNA"/>
</dbReference>
<keyword evidence="16" id="KW-0325">Glycoprotein</keyword>
<feature type="domain" description="Protein kinase" evidence="22">
    <location>
        <begin position="347"/>
        <end position="673"/>
    </location>
</feature>
<keyword evidence="9 19" id="KW-0547">Nucleotide-binding</keyword>
<dbReference type="PANTHER" id="PTHR27002">
    <property type="entry name" value="RECEPTOR-LIKE SERINE/THREONINE-PROTEIN KINASE SD1-8"/>
    <property type="match status" value="1"/>
</dbReference>
<keyword evidence="14" id="KW-1015">Disulfide bond</keyword>
<keyword evidence="7 21" id="KW-0732">Signal</keyword>
<evidence type="ECO:0000256" key="16">
    <source>
        <dbReference type="ARBA" id="ARBA00023180"/>
    </source>
</evidence>
<keyword evidence="11 19" id="KW-0067">ATP-binding</keyword>
<dbReference type="GO" id="GO:0030246">
    <property type="term" value="F:carbohydrate binding"/>
    <property type="evidence" value="ECO:0007669"/>
    <property type="project" value="UniProtKB-KW"/>
</dbReference>
<evidence type="ECO:0000256" key="11">
    <source>
        <dbReference type="ARBA" id="ARBA00022840"/>
    </source>
</evidence>
<dbReference type="CDD" id="cd01098">
    <property type="entry name" value="PAN_AP_plant"/>
    <property type="match status" value="1"/>
</dbReference>
<keyword evidence="13" id="KW-0472">Membrane</keyword>
<evidence type="ECO:0000259" key="23">
    <source>
        <dbReference type="PROSITE" id="PS50927"/>
    </source>
</evidence>
<accession>A0A8K0H838</accession>
<dbReference type="InterPro" id="IPR011009">
    <property type="entry name" value="Kinase-like_dom_sf"/>
</dbReference>
<dbReference type="GO" id="GO:0004674">
    <property type="term" value="F:protein serine/threonine kinase activity"/>
    <property type="evidence" value="ECO:0007669"/>
    <property type="project" value="UniProtKB-KW"/>
</dbReference>
<evidence type="ECO:0000256" key="12">
    <source>
        <dbReference type="ARBA" id="ARBA00022989"/>
    </source>
</evidence>
<dbReference type="GO" id="GO:0005886">
    <property type="term" value="C:plasma membrane"/>
    <property type="evidence" value="ECO:0007669"/>
    <property type="project" value="UniProtKB-SubCell"/>
</dbReference>
<evidence type="ECO:0000256" key="18">
    <source>
        <dbReference type="ARBA" id="ARBA00048679"/>
    </source>
</evidence>
<feature type="domain" description="Bulb-type lectin" evidence="23">
    <location>
        <begin position="31"/>
        <end position="154"/>
    </location>
</feature>
<dbReference type="InterPro" id="IPR003609">
    <property type="entry name" value="Pan_app"/>
</dbReference>
<dbReference type="Gene3D" id="3.30.200.20">
    <property type="entry name" value="Phosphorylase Kinase, domain 1"/>
    <property type="match status" value="1"/>
</dbReference>
<gene>
    <name evidence="25" type="ORF">FNV43_RR12330</name>
</gene>
<sequence length="719" mass="80159">MAKPKILGPLAFTCSLLIFFLGFRPRPSHAKHTIRPKDAVGVNQTLVSAGAVFELGFFTDHFSGSYYLGIWFAADPNKKPVWVANRESPLIDPSSVLQLRSPDGNLILIDRRQSPFIINSDSIASTTNTTATLLDTGNLVLLSETNNSVIWQSFDHPTDTLLPGMKIGRFGLSSDESIYRVLFSWGSTRSPAPGQFVMGVDNDTLYTLTVWRKDGVRVDIGSLERGKFRFIFENSSGNYNFSYVSTKEETYFSFNSPGNHVLSRWFVMAPNGNLDEYTISPDWKISSVNHHLCEDSGGGNTSKCLVPFQCEDDDNFTEMNGSMLLSGSINVGFNECELMCRSNCSCRAFAAFQGDQTSCQLYYGKKSDLLKIVDNGPGIVHVRGVAPKESGWWCRRQRKKREDQVQNQSQVHIHENEEVRLYRMGSIITKSPNNKDKGSFSVGKLDQLGDRQQDEEFPLFTFSSIETATNFFSQANKVGEGGFGTVYKGRLAGGGQEIAVKRLSKISRQGMEEFVNETSNILLDSNMNPKISDFGMARIFGDEDTGVKPREWLVHIFLLMFSGYMSPEYAMDGLFSEKSDVFSFGVILLEIISGKKNIAFFKTDQSLNLLGKAWNLWKEGKSMELMDLTLGGSGLKGDEITRSVQLGLLCVQERAIDRPTMSDVVFMLSHQSMALPLPKEPAFLSQLNSAADADHSSSSRQRLCSKNYDITNISEIHPR</sequence>
<dbReference type="PROSITE" id="PS00107">
    <property type="entry name" value="PROTEIN_KINASE_ATP"/>
    <property type="match status" value="1"/>
</dbReference>
<dbReference type="Pfam" id="PF08276">
    <property type="entry name" value="PAN_2"/>
    <property type="match status" value="1"/>
</dbReference>
<dbReference type="EC" id="2.7.11.1" evidence="19"/>
<evidence type="ECO:0000256" key="6">
    <source>
        <dbReference type="ARBA" id="ARBA00022692"/>
    </source>
</evidence>
<dbReference type="PROSITE" id="PS50011">
    <property type="entry name" value="PROTEIN_KINASE_DOM"/>
    <property type="match status" value="1"/>
</dbReference>
<dbReference type="SMART" id="SM00108">
    <property type="entry name" value="B_lectin"/>
    <property type="match status" value="1"/>
</dbReference>
<keyword evidence="10 19" id="KW-0418">Kinase</keyword>
<dbReference type="Proteomes" id="UP000796880">
    <property type="component" value="Unassembled WGS sequence"/>
</dbReference>
<dbReference type="Gene3D" id="1.10.510.10">
    <property type="entry name" value="Transferase(Phosphotransferase) domain 1"/>
    <property type="match status" value="1"/>
</dbReference>
<dbReference type="InterPro" id="IPR017441">
    <property type="entry name" value="Protein_kinase_ATP_BS"/>
</dbReference>
<dbReference type="InterPro" id="IPR024171">
    <property type="entry name" value="SRK-like_kinase"/>
</dbReference>
<dbReference type="Pfam" id="PF07714">
    <property type="entry name" value="PK_Tyr_Ser-Thr"/>
    <property type="match status" value="1"/>
</dbReference>
<organism evidence="25 26">
    <name type="scientific">Rhamnella rubrinervis</name>
    <dbReference type="NCBI Taxonomy" id="2594499"/>
    <lineage>
        <taxon>Eukaryota</taxon>
        <taxon>Viridiplantae</taxon>
        <taxon>Streptophyta</taxon>
        <taxon>Embryophyta</taxon>
        <taxon>Tracheophyta</taxon>
        <taxon>Spermatophyta</taxon>
        <taxon>Magnoliopsida</taxon>
        <taxon>eudicotyledons</taxon>
        <taxon>Gunneridae</taxon>
        <taxon>Pentapetalae</taxon>
        <taxon>rosids</taxon>
        <taxon>fabids</taxon>
        <taxon>Rosales</taxon>
        <taxon>Rhamnaceae</taxon>
        <taxon>rhamnoid group</taxon>
        <taxon>Rhamneae</taxon>
        <taxon>Rhamnella</taxon>
    </lineage>
</organism>
<proteinExistence type="inferred from homology"/>
<evidence type="ECO:0000256" key="10">
    <source>
        <dbReference type="ARBA" id="ARBA00022777"/>
    </source>
</evidence>
<evidence type="ECO:0000313" key="25">
    <source>
        <dbReference type="EMBL" id="KAF3447150.1"/>
    </source>
</evidence>
<evidence type="ECO:0000256" key="17">
    <source>
        <dbReference type="ARBA" id="ARBA00047899"/>
    </source>
</evidence>
<evidence type="ECO:0000256" key="14">
    <source>
        <dbReference type="ARBA" id="ARBA00023157"/>
    </source>
</evidence>
<keyword evidence="8" id="KW-0430">Lectin</keyword>
<dbReference type="PROSITE" id="PS50948">
    <property type="entry name" value="PAN"/>
    <property type="match status" value="1"/>
</dbReference>
<dbReference type="PIRSF" id="PIRSF000641">
    <property type="entry name" value="SRK"/>
    <property type="match status" value="1"/>
</dbReference>
<keyword evidence="6" id="KW-0812">Transmembrane</keyword>
<dbReference type="InterPro" id="IPR036426">
    <property type="entry name" value="Bulb-type_lectin_dom_sf"/>
</dbReference>
<dbReference type="Gene3D" id="2.90.10.10">
    <property type="entry name" value="Bulb-type lectin domain"/>
    <property type="match status" value="1"/>
</dbReference>
<evidence type="ECO:0000256" key="19">
    <source>
        <dbReference type="PIRNR" id="PIRNR000641"/>
    </source>
</evidence>
<reference evidence="25" key="1">
    <citation type="submission" date="2020-03" db="EMBL/GenBank/DDBJ databases">
        <title>A high-quality chromosome-level genome assembly of a woody plant with both climbing and erect habits, Rhamnella rubrinervis.</title>
        <authorList>
            <person name="Lu Z."/>
            <person name="Yang Y."/>
            <person name="Zhu X."/>
            <person name="Sun Y."/>
        </authorList>
    </citation>
    <scope>NUCLEOTIDE SEQUENCE</scope>
    <source>
        <strain evidence="25">BYM</strain>
        <tissue evidence="25">Leaf</tissue>
    </source>
</reference>
<dbReference type="Pfam" id="PF01453">
    <property type="entry name" value="B_lectin"/>
    <property type="match status" value="1"/>
</dbReference>
<comment type="catalytic activity">
    <reaction evidence="18 19">
        <text>L-seryl-[protein] + ATP = O-phospho-L-seryl-[protein] + ADP + H(+)</text>
        <dbReference type="Rhea" id="RHEA:17989"/>
        <dbReference type="Rhea" id="RHEA-COMP:9863"/>
        <dbReference type="Rhea" id="RHEA-COMP:11604"/>
        <dbReference type="ChEBI" id="CHEBI:15378"/>
        <dbReference type="ChEBI" id="CHEBI:29999"/>
        <dbReference type="ChEBI" id="CHEBI:30616"/>
        <dbReference type="ChEBI" id="CHEBI:83421"/>
        <dbReference type="ChEBI" id="CHEBI:456216"/>
        <dbReference type="EC" id="2.7.11.1"/>
    </reaction>
</comment>
<evidence type="ECO:0000256" key="3">
    <source>
        <dbReference type="ARBA" id="ARBA00022527"/>
    </source>
</evidence>
<evidence type="ECO:0000256" key="4">
    <source>
        <dbReference type="ARBA" id="ARBA00022553"/>
    </source>
</evidence>
<keyword evidence="15" id="KW-0675">Receptor</keyword>
<dbReference type="CDD" id="cd00028">
    <property type="entry name" value="B_lectin"/>
    <property type="match status" value="1"/>
</dbReference>
<dbReference type="SUPFAM" id="SSF51110">
    <property type="entry name" value="alpha-D-mannose-specific plant lectins"/>
    <property type="match status" value="1"/>
</dbReference>
<feature type="domain" description="Apple" evidence="24">
    <location>
        <begin position="310"/>
        <end position="385"/>
    </location>
</feature>
<dbReference type="InterPro" id="IPR001480">
    <property type="entry name" value="Bulb-type_lectin_dom"/>
</dbReference>
<comment type="catalytic activity">
    <reaction evidence="17 19">
        <text>L-threonyl-[protein] + ATP = O-phospho-L-threonyl-[protein] + ADP + H(+)</text>
        <dbReference type="Rhea" id="RHEA:46608"/>
        <dbReference type="Rhea" id="RHEA-COMP:11060"/>
        <dbReference type="Rhea" id="RHEA-COMP:11605"/>
        <dbReference type="ChEBI" id="CHEBI:15378"/>
        <dbReference type="ChEBI" id="CHEBI:30013"/>
        <dbReference type="ChEBI" id="CHEBI:30616"/>
        <dbReference type="ChEBI" id="CHEBI:61977"/>
        <dbReference type="ChEBI" id="CHEBI:456216"/>
        <dbReference type="EC" id="2.7.11.1"/>
    </reaction>
</comment>
<dbReference type="PROSITE" id="PS50927">
    <property type="entry name" value="BULB_LECTIN"/>
    <property type="match status" value="1"/>
</dbReference>
<evidence type="ECO:0000256" key="9">
    <source>
        <dbReference type="ARBA" id="ARBA00022741"/>
    </source>
</evidence>
<evidence type="ECO:0000256" key="7">
    <source>
        <dbReference type="ARBA" id="ARBA00022729"/>
    </source>
</evidence>
<keyword evidence="2" id="KW-1003">Cell membrane</keyword>
<dbReference type="GO" id="GO:0005524">
    <property type="term" value="F:ATP binding"/>
    <property type="evidence" value="ECO:0007669"/>
    <property type="project" value="UniProtKB-UniRule"/>
</dbReference>
<evidence type="ECO:0000256" key="1">
    <source>
        <dbReference type="ARBA" id="ARBA00004251"/>
    </source>
</evidence>
<evidence type="ECO:0000256" key="8">
    <source>
        <dbReference type="ARBA" id="ARBA00022734"/>
    </source>
</evidence>
<evidence type="ECO:0000256" key="2">
    <source>
        <dbReference type="ARBA" id="ARBA00022475"/>
    </source>
</evidence>
<keyword evidence="3 19" id="KW-0723">Serine/threonine-protein kinase</keyword>
<dbReference type="SUPFAM" id="SSF56112">
    <property type="entry name" value="Protein kinase-like (PK-like)"/>
    <property type="match status" value="1"/>
</dbReference>
<comment type="subcellular location">
    <subcellularLocation>
        <location evidence="1">Cell membrane</location>
        <topology evidence="1">Single-pass type I membrane protein</topology>
    </subcellularLocation>
</comment>
<evidence type="ECO:0000256" key="5">
    <source>
        <dbReference type="ARBA" id="ARBA00022679"/>
    </source>
</evidence>
<comment type="caution">
    <text evidence="25">The sequence shown here is derived from an EMBL/GenBank/DDBJ whole genome shotgun (WGS) entry which is preliminary data.</text>
</comment>
<evidence type="ECO:0000313" key="26">
    <source>
        <dbReference type="Proteomes" id="UP000796880"/>
    </source>
</evidence>
<feature type="chain" id="PRO_5035419293" description="Receptor-like serine/threonine-protein kinase" evidence="21">
    <location>
        <begin position="31"/>
        <end position="719"/>
    </location>
</feature>
<evidence type="ECO:0000259" key="24">
    <source>
        <dbReference type="PROSITE" id="PS50948"/>
    </source>
</evidence>
<feature type="binding site" evidence="20">
    <location>
        <position position="501"/>
    </location>
    <ligand>
        <name>ATP</name>
        <dbReference type="ChEBI" id="CHEBI:30616"/>
    </ligand>
</feature>
<dbReference type="OrthoDB" id="4062651at2759"/>
<keyword evidence="26" id="KW-1185">Reference proteome</keyword>
<name>A0A8K0H838_9ROSA</name>
<keyword evidence="4" id="KW-0597">Phosphoprotein</keyword>
<dbReference type="InterPro" id="IPR000719">
    <property type="entry name" value="Prot_kinase_dom"/>
</dbReference>
<comment type="similarity">
    <text evidence="19">Belongs to the protein kinase superfamily. Ser/Thr protein kinase family.</text>
</comment>
<dbReference type="PANTHER" id="PTHR27002:SF1055">
    <property type="entry name" value="RECEPTOR-LIKE SERINE_THREONINE-PROTEIN KINASE"/>
    <property type="match status" value="1"/>
</dbReference>
<dbReference type="AlphaFoldDB" id="A0A8K0H838"/>
<dbReference type="InterPro" id="IPR001245">
    <property type="entry name" value="Ser-Thr/Tyr_kinase_cat_dom"/>
</dbReference>
<evidence type="ECO:0000256" key="21">
    <source>
        <dbReference type="SAM" id="SignalP"/>
    </source>
</evidence>
<evidence type="ECO:0000259" key="22">
    <source>
        <dbReference type="PROSITE" id="PS50011"/>
    </source>
</evidence>
<protein>
    <recommendedName>
        <fullName evidence="19">Receptor-like serine/threonine-protein kinase</fullName>
        <ecNumber evidence="19">2.7.11.1</ecNumber>
    </recommendedName>
</protein>
<keyword evidence="12" id="KW-1133">Transmembrane helix</keyword>
<dbReference type="SMART" id="SM00473">
    <property type="entry name" value="PAN_AP"/>
    <property type="match status" value="1"/>
</dbReference>
<evidence type="ECO:0000256" key="15">
    <source>
        <dbReference type="ARBA" id="ARBA00023170"/>
    </source>
</evidence>
<evidence type="ECO:0000256" key="20">
    <source>
        <dbReference type="PROSITE-ProRule" id="PRU10141"/>
    </source>
</evidence>
<keyword evidence="5 19" id="KW-0808">Transferase</keyword>
<feature type="signal peptide" evidence="21">
    <location>
        <begin position="1"/>
        <end position="30"/>
    </location>
</feature>